<reference evidence="1 2" key="1">
    <citation type="submission" date="2023-09" db="EMBL/GenBank/DDBJ databases">
        <authorList>
            <person name="Wang M."/>
        </authorList>
    </citation>
    <scope>NUCLEOTIDE SEQUENCE [LARGE SCALE GENOMIC DNA]</scope>
    <source>
        <strain evidence="1">GT-2023</strain>
        <tissue evidence="1">Liver</tissue>
    </source>
</reference>
<gene>
    <name evidence="1" type="ORF">QQF64_027057</name>
</gene>
<proteinExistence type="predicted"/>
<accession>A0ABR3NBC1</accession>
<dbReference type="Proteomes" id="UP001558613">
    <property type="component" value="Unassembled WGS sequence"/>
</dbReference>
<evidence type="ECO:0000313" key="1">
    <source>
        <dbReference type="EMBL" id="KAL1274243.1"/>
    </source>
</evidence>
<keyword evidence="2" id="KW-1185">Reference proteome</keyword>
<comment type="caution">
    <text evidence="1">The sequence shown here is derived from an EMBL/GenBank/DDBJ whole genome shotgun (WGS) entry which is preliminary data.</text>
</comment>
<protein>
    <submittedName>
        <fullName evidence="1">Uncharacterized protein</fullName>
    </submittedName>
</protein>
<dbReference type="EMBL" id="JAYMGO010000005">
    <property type="protein sequence ID" value="KAL1274243.1"/>
    <property type="molecule type" value="Genomic_DNA"/>
</dbReference>
<evidence type="ECO:0000313" key="2">
    <source>
        <dbReference type="Proteomes" id="UP001558613"/>
    </source>
</evidence>
<sequence length="129" mass="13868">MDAAGVDIISAPLMQSCSTGVRVCAASPSLSLSLSLPFSSLSLSSAAALVSQADRPEKASLRGILLQYCAPLSLFPSLSFLSRANIHCVFFTSISHSHATPLVEFNLHTFPSYMHLLVLYPLWRPICSN</sequence>
<organism evidence="1 2">
    <name type="scientific">Cirrhinus molitorella</name>
    <name type="common">mud carp</name>
    <dbReference type="NCBI Taxonomy" id="172907"/>
    <lineage>
        <taxon>Eukaryota</taxon>
        <taxon>Metazoa</taxon>
        <taxon>Chordata</taxon>
        <taxon>Craniata</taxon>
        <taxon>Vertebrata</taxon>
        <taxon>Euteleostomi</taxon>
        <taxon>Actinopterygii</taxon>
        <taxon>Neopterygii</taxon>
        <taxon>Teleostei</taxon>
        <taxon>Ostariophysi</taxon>
        <taxon>Cypriniformes</taxon>
        <taxon>Cyprinidae</taxon>
        <taxon>Labeoninae</taxon>
        <taxon>Labeonini</taxon>
        <taxon>Cirrhinus</taxon>
    </lineage>
</organism>
<name>A0ABR3NBC1_9TELE</name>